<feature type="region of interest" description="Disordered" evidence="1">
    <location>
        <begin position="1"/>
        <end position="20"/>
    </location>
</feature>
<reference evidence="2" key="1">
    <citation type="journal article" date="2003" name="Genome Biol.">
        <title>An integrated gene annotation and transcriptional profiling approach towards the full gene content of the Drosophila genome.</title>
        <authorList>
            <person name="Hild M."/>
            <person name="Beckmann B."/>
            <person name="Haas S.A."/>
            <person name="Koch B."/>
            <person name="Solovyev V."/>
            <person name="Busold C."/>
            <person name="Fellenberg K."/>
            <person name="Boutros M."/>
            <person name="Vingron M."/>
            <person name="Sauer F."/>
            <person name="Hoheisel J.D."/>
            <person name="Paro R."/>
        </authorList>
    </citation>
    <scope>NUCLEOTIDE SEQUENCE</scope>
</reference>
<protein>
    <submittedName>
        <fullName evidence="2">HDC09512</fullName>
    </submittedName>
</protein>
<proteinExistence type="predicted"/>
<organism evidence="2">
    <name type="scientific">Drosophila melanogaster</name>
    <name type="common">Fruit fly</name>
    <dbReference type="NCBI Taxonomy" id="7227"/>
    <lineage>
        <taxon>Eukaryota</taxon>
        <taxon>Metazoa</taxon>
        <taxon>Ecdysozoa</taxon>
        <taxon>Arthropoda</taxon>
        <taxon>Hexapoda</taxon>
        <taxon>Insecta</taxon>
        <taxon>Pterygota</taxon>
        <taxon>Neoptera</taxon>
        <taxon>Endopterygota</taxon>
        <taxon>Diptera</taxon>
        <taxon>Brachycera</taxon>
        <taxon>Muscomorpha</taxon>
        <taxon>Ephydroidea</taxon>
        <taxon>Drosophilidae</taxon>
        <taxon>Drosophila</taxon>
        <taxon>Sophophora</taxon>
    </lineage>
</organism>
<evidence type="ECO:0000256" key="1">
    <source>
        <dbReference type="SAM" id="MobiDB-lite"/>
    </source>
</evidence>
<dbReference type="AlphaFoldDB" id="Q6ILF0"/>
<accession>Q6ILF0</accession>
<gene>
    <name evidence="2" type="ORF">HDC09512</name>
</gene>
<sequence length="105" mass="11916">MRQLHPKPAGGADSRADIGRTAGSPIETLVWDPRADDDIRVFEWYRCYRCCCSGVGCLYPNLYLYSNLHLYLYSNPNLYLNLASISPPQSRSLVFFLVGRQLAVK</sequence>
<name>Q6ILF0_DROME</name>
<evidence type="ECO:0000313" key="2">
    <source>
        <dbReference type="EMBL" id="DAA02911.1"/>
    </source>
</evidence>
<dbReference type="EMBL" id="BK002066">
    <property type="protein sequence ID" value="DAA02911.1"/>
    <property type="molecule type" value="Genomic_DNA"/>
</dbReference>